<dbReference type="GO" id="GO:0016757">
    <property type="term" value="F:glycosyltransferase activity"/>
    <property type="evidence" value="ECO:0007669"/>
    <property type="project" value="UniProtKB-KW"/>
</dbReference>
<gene>
    <name evidence="2" type="ORF">ABJ384_14220</name>
</gene>
<dbReference type="RefSeq" id="WP_349928081.1">
    <property type="nucleotide sequence ID" value="NZ_CP157981.1"/>
</dbReference>
<protein>
    <submittedName>
        <fullName evidence="2">Glycosyltransferase</fullName>
        <ecNumber evidence="2">2.4.-.-</ecNumber>
    </submittedName>
</protein>
<sequence>MKILVLSQDYPSLDKPYAMSYVHSRNVEYKKLEHDVKVINFAANTTYEYDSLEVYPYSKELIDWAEVIVSHAPNIKNHVRALKGIKHKKVVFFFHGHEVLYQYGDYPKPYSWKKEKLSKKLFIQCYDKLKMGILKKFLKVCSNNNSIGCIFVSEWMERQFLKNINLKPKDIGASIIIPNACNSVFLSNHYEFDESNKLADSITIRPLDDSKYAIDLVVDAARNNPEKEFHIYGKGNYFLFNEKPSNVKVINQFIQQKDIPELLNKYNFAMMPTRYDAQGVMVCEMVTYGIPVVTTDFEVCVEMLKDFENVKFIKENQFKNFKCEFEASQVYKNEKFSPNILIKEELGFFNEL</sequence>
<dbReference type="AlphaFoldDB" id="A0AAU7SX79"/>
<organism evidence="2">
    <name type="scientific">Acinetobacter sp. A1-4-2</name>
    <dbReference type="NCBI Taxonomy" id="3156489"/>
    <lineage>
        <taxon>Bacteria</taxon>
        <taxon>Pseudomonadati</taxon>
        <taxon>Pseudomonadota</taxon>
        <taxon>Gammaproteobacteria</taxon>
        <taxon>Moraxellales</taxon>
        <taxon>Moraxellaceae</taxon>
        <taxon>Acinetobacter</taxon>
    </lineage>
</organism>
<proteinExistence type="predicted"/>
<evidence type="ECO:0000259" key="1">
    <source>
        <dbReference type="Pfam" id="PF00534"/>
    </source>
</evidence>
<dbReference type="EMBL" id="CP157981">
    <property type="protein sequence ID" value="XBU15573.1"/>
    <property type="molecule type" value="Genomic_DNA"/>
</dbReference>
<accession>A0AAU7SX79</accession>
<dbReference type="EC" id="2.4.-.-" evidence="2"/>
<reference evidence="2" key="1">
    <citation type="submission" date="2024-06" db="EMBL/GenBank/DDBJ databases">
        <authorList>
            <person name="Song Z."/>
        </authorList>
    </citation>
    <scope>NUCLEOTIDE SEQUENCE</scope>
    <source>
        <strain evidence="2">A1-4-2</strain>
    </source>
</reference>
<name>A0AAU7SX79_9GAMM</name>
<dbReference type="Pfam" id="PF00534">
    <property type="entry name" value="Glycos_transf_1"/>
    <property type="match status" value="1"/>
</dbReference>
<dbReference type="Gene3D" id="3.40.50.2000">
    <property type="entry name" value="Glycogen Phosphorylase B"/>
    <property type="match status" value="1"/>
</dbReference>
<feature type="domain" description="Glycosyl transferase family 1" evidence="1">
    <location>
        <begin position="213"/>
        <end position="320"/>
    </location>
</feature>
<evidence type="ECO:0000313" key="2">
    <source>
        <dbReference type="EMBL" id="XBU15573.1"/>
    </source>
</evidence>
<dbReference type="InterPro" id="IPR001296">
    <property type="entry name" value="Glyco_trans_1"/>
</dbReference>
<keyword evidence="2" id="KW-0808">Transferase</keyword>
<dbReference type="SUPFAM" id="SSF53756">
    <property type="entry name" value="UDP-Glycosyltransferase/glycogen phosphorylase"/>
    <property type="match status" value="1"/>
</dbReference>
<keyword evidence="2" id="KW-0328">Glycosyltransferase</keyword>